<sequence>VYKGLGSGFEQWALLFIEQVKMAELTHGYRWTERAKVNKFAKQLRGKAEKYFQQHVQRWWWTQQNLWFIMKQMQAAYRVNISNQQAMRLFSSRKEGSRTRNGHFLYLNAIINATNTSILENIVMYADPSSR</sequence>
<organism evidence="1 2">
    <name type="scientific">Phytophthora megakarya</name>
    <dbReference type="NCBI Taxonomy" id="4795"/>
    <lineage>
        <taxon>Eukaryota</taxon>
        <taxon>Sar</taxon>
        <taxon>Stramenopiles</taxon>
        <taxon>Oomycota</taxon>
        <taxon>Peronosporomycetes</taxon>
        <taxon>Peronosporales</taxon>
        <taxon>Peronosporaceae</taxon>
        <taxon>Phytophthora</taxon>
    </lineage>
</organism>
<dbReference type="AlphaFoldDB" id="A0A225WYG9"/>
<accession>A0A225WYG9</accession>
<comment type="caution">
    <text evidence="1">The sequence shown here is derived from an EMBL/GenBank/DDBJ whole genome shotgun (WGS) entry which is preliminary data.</text>
</comment>
<proteinExistence type="predicted"/>
<gene>
    <name evidence="1" type="ORF">PHMEG_0002669</name>
</gene>
<protein>
    <submittedName>
        <fullName evidence="1">Mitochondrial Carrier (MC) protein</fullName>
    </submittedName>
</protein>
<name>A0A225WYG9_9STRA</name>
<dbReference type="STRING" id="4795.A0A225WYG9"/>
<dbReference type="EMBL" id="NBNE01000124">
    <property type="protein sequence ID" value="OWZ22592.1"/>
    <property type="molecule type" value="Genomic_DNA"/>
</dbReference>
<evidence type="ECO:0000313" key="1">
    <source>
        <dbReference type="EMBL" id="OWZ22592.1"/>
    </source>
</evidence>
<keyword evidence="2" id="KW-1185">Reference proteome</keyword>
<dbReference type="OrthoDB" id="125581at2759"/>
<dbReference type="Proteomes" id="UP000198211">
    <property type="component" value="Unassembled WGS sequence"/>
</dbReference>
<evidence type="ECO:0000313" key="2">
    <source>
        <dbReference type="Proteomes" id="UP000198211"/>
    </source>
</evidence>
<reference evidence="2" key="1">
    <citation type="submission" date="2017-03" db="EMBL/GenBank/DDBJ databases">
        <title>Phytopthora megakarya and P. palmivora, two closely related causual agents of cacao black pod achieved similar genome size and gene model numbers by different mechanisms.</title>
        <authorList>
            <person name="Ali S."/>
            <person name="Shao J."/>
            <person name="Larry D.J."/>
            <person name="Kronmiller B."/>
            <person name="Shen D."/>
            <person name="Strem M.D."/>
            <person name="Melnick R.L."/>
            <person name="Guiltinan M.J."/>
            <person name="Tyler B.M."/>
            <person name="Meinhardt L.W."/>
            <person name="Bailey B.A."/>
        </authorList>
    </citation>
    <scope>NUCLEOTIDE SEQUENCE [LARGE SCALE GENOMIC DNA]</scope>
    <source>
        <strain evidence="2">zdho120</strain>
    </source>
</reference>
<feature type="non-terminal residue" evidence="1">
    <location>
        <position position="1"/>
    </location>
</feature>